<evidence type="ECO:0000313" key="2">
    <source>
        <dbReference type="EMBL" id="PIL28447.1"/>
    </source>
</evidence>
<protein>
    <submittedName>
        <fullName evidence="2">Uncharacterized protein</fullName>
    </submittedName>
</protein>
<sequence length="189" mass="21007">MDSVTYSTVAPSQPSGLLITNTDGSPTTSVMVMTAKTGGSSQRSASRTSIIVSVVVGLAAVLLLLLLPVLCIWLWRRYRYRANSNRRQEDENVNDDPDSEKVQLQEATGMHESSEDAYGYGGESDKARARPRRWFSRVREFWSGDGPGVGPYSRLQAVGSAFVVVADICTMSPWRLEVVWQDPILYWKN</sequence>
<dbReference type="Proteomes" id="UP000230002">
    <property type="component" value="Unassembled WGS sequence"/>
</dbReference>
<accession>A0A2G8S3Z0</accession>
<feature type="transmembrane region" description="Helical" evidence="1">
    <location>
        <begin position="50"/>
        <end position="75"/>
    </location>
</feature>
<keyword evidence="1" id="KW-1133">Transmembrane helix</keyword>
<evidence type="ECO:0000256" key="1">
    <source>
        <dbReference type="SAM" id="Phobius"/>
    </source>
</evidence>
<keyword evidence="1" id="KW-0812">Transmembrane</keyword>
<evidence type="ECO:0000313" key="3">
    <source>
        <dbReference type="Proteomes" id="UP000230002"/>
    </source>
</evidence>
<name>A0A2G8S3Z0_9APHY</name>
<proteinExistence type="predicted"/>
<dbReference type="AlphaFoldDB" id="A0A2G8S3Z0"/>
<keyword evidence="1" id="KW-0472">Membrane</keyword>
<keyword evidence="3" id="KW-1185">Reference proteome</keyword>
<comment type="caution">
    <text evidence="2">The sequence shown here is derived from an EMBL/GenBank/DDBJ whole genome shotgun (WGS) entry which is preliminary data.</text>
</comment>
<reference evidence="2 3" key="1">
    <citation type="journal article" date="2015" name="Sci. Rep.">
        <title>Chromosome-level genome map provides insights into diverse defense mechanisms in the medicinal fungus Ganoderma sinense.</title>
        <authorList>
            <person name="Zhu Y."/>
            <person name="Xu J."/>
            <person name="Sun C."/>
            <person name="Zhou S."/>
            <person name="Xu H."/>
            <person name="Nelson D.R."/>
            <person name="Qian J."/>
            <person name="Song J."/>
            <person name="Luo H."/>
            <person name="Xiang L."/>
            <person name="Li Y."/>
            <person name="Xu Z."/>
            <person name="Ji A."/>
            <person name="Wang L."/>
            <person name="Lu S."/>
            <person name="Hayward A."/>
            <person name="Sun W."/>
            <person name="Li X."/>
            <person name="Schwartz D.C."/>
            <person name="Wang Y."/>
            <person name="Chen S."/>
        </authorList>
    </citation>
    <scope>NUCLEOTIDE SEQUENCE [LARGE SCALE GENOMIC DNA]</scope>
    <source>
        <strain evidence="2 3">ZZ0214-1</strain>
    </source>
</reference>
<dbReference type="EMBL" id="AYKW01000023">
    <property type="protein sequence ID" value="PIL28447.1"/>
    <property type="molecule type" value="Genomic_DNA"/>
</dbReference>
<gene>
    <name evidence="2" type="ORF">GSI_08481</name>
</gene>
<organism evidence="2 3">
    <name type="scientific">Ganoderma sinense ZZ0214-1</name>
    <dbReference type="NCBI Taxonomy" id="1077348"/>
    <lineage>
        <taxon>Eukaryota</taxon>
        <taxon>Fungi</taxon>
        <taxon>Dikarya</taxon>
        <taxon>Basidiomycota</taxon>
        <taxon>Agaricomycotina</taxon>
        <taxon>Agaricomycetes</taxon>
        <taxon>Polyporales</taxon>
        <taxon>Polyporaceae</taxon>
        <taxon>Ganoderma</taxon>
    </lineage>
</organism>